<dbReference type="EMBL" id="JAEEGB010000035">
    <property type="protein sequence ID" value="MBI6874881.1"/>
    <property type="molecule type" value="Genomic_DNA"/>
</dbReference>
<feature type="coiled-coil region" evidence="1">
    <location>
        <begin position="939"/>
        <end position="984"/>
    </location>
</feature>
<feature type="coiled-coil region" evidence="1">
    <location>
        <begin position="383"/>
        <end position="474"/>
    </location>
</feature>
<reference evidence="2" key="1">
    <citation type="submission" date="2020-12" db="EMBL/GenBank/DDBJ databases">
        <title>Clostridium thailandense sp. nov., a novel acetogenic bacterium isolated from peat land soil in Thailand.</title>
        <authorList>
            <person name="Chaikitkaew S."/>
            <person name="Birkeland N.K."/>
        </authorList>
    </citation>
    <scope>NUCLEOTIDE SEQUENCE</scope>
    <source>
        <strain evidence="2">DSM 17425</strain>
    </source>
</reference>
<proteinExistence type="predicted"/>
<feature type="coiled-coil region" evidence="1">
    <location>
        <begin position="227"/>
        <end position="261"/>
    </location>
</feature>
<evidence type="ECO:0000313" key="2">
    <source>
        <dbReference type="EMBL" id="MBI6874881.1"/>
    </source>
</evidence>
<feature type="coiled-coil region" evidence="1">
    <location>
        <begin position="1251"/>
        <end position="1289"/>
    </location>
</feature>
<dbReference type="RefSeq" id="WP_211144255.1">
    <property type="nucleotide sequence ID" value="NZ_JAEEGB010000035.1"/>
</dbReference>
<protein>
    <recommendedName>
        <fullName evidence="4">Chromosome segregation ATPase</fullName>
    </recommendedName>
</protein>
<feature type="coiled-coil region" evidence="1">
    <location>
        <begin position="819"/>
        <end position="894"/>
    </location>
</feature>
<feature type="coiled-coil region" evidence="1">
    <location>
        <begin position="1027"/>
        <end position="1081"/>
    </location>
</feature>
<comment type="caution">
    <text evidence="2">The sequence shown here is derived from an EMBL/GenBank/DDBJ whole genome shotgun (WGS) entry which is preliminary data.</text>
</comment>
<evidence type="ECO:0000256" key="1">
    <source>
        <dbReference type="SAM" id="Coils"/>
    </source>
</evidence>
<keyword evidence="3" id="KW-1185">Reference proteome</keyword>
<keyword evidence="1" id="KW-0175">Coiled coil</keyword>
<name>A0A934HUM7_9CLOT</name>
<feature type="coiled-coil region" evidence="1">
    <location>
        <begin position="296"/>
        <end position="333"/>
    </location>
</feature>
<organism evidence="2 3">
    <name type="scientific">Clostridium aciditolerans</name>
    <dbReference type="NCBI Taxonomy" id="339861"/>
    <lineage>
        <taxon>Bacteria</taxon>
        <taxon>Bacillati</taxon>
        <taxon>Bacillota</taxon>
        <taxon>Clostridia</taxon>
        <taxon>Eubacteriales</taxon>
        <taxon>Clostridiaceae</taxon>
        <taxon>Clostridium</taxon>
    </lineage>
</organism>
<dbReference type="Proteomes" id="UP000622687">
    <property type="component" value="Unassembled WGS sequence"/>
</dbReference>
<feature type="coiled-coil region" evidence="1">
    <location>
        <begin position="717"/>
        <end position="777"/>
    </location>
</feature>
<accession>A0A934HUM7</accession>
<sequence>MSKINKIRFVNLNYNNNTMKIDDESFYLDGENTMLNLRNGGGKSVLVQMVMAPFVNRRYRNIKDRTFESYFTSPIPTYILIEWKLDDAAGYLLTGMMVRKKEVSSDENSKEKLDIINFVHEYKEKNEYDINSIPVIEEKDDRKIIKSYANAKNLFENLKKNRDLKFNYYDMNNSLTTKNYFSKLEEYKINHREWETIIKQVNIKESGLSELFTKAKDSSGLVREWFLPAIENKLKSDEDRIENYRELIDRYIKQYRANKANIDKKAKMELFNELSKNIISSCDEFIDTTLKREALKNKIANVIAYLRENLQDKEKEELLLEELINTLNDKITELNYEKESIKIYEKQDEIISLQDTIKTQMELVKESELRKNSLIRKGNIIECAKIHREYQNTSKELQQYETELRILNKKNEDNAPRINNLGFTIKGILQKELESIKEQKENKLASKKNLDKEKENIKKSLEANRNDISDLNQKQGSLNSEISYFDKVEQKFNSRYALDLFRNISGYFDNERLLVIDKEINNEGLTLEKERKNIGENILSSEELLKSKESDKIKNLGSISDVKNKLSNKKSELQKDDEEIEKRKEIIKYIDFDESKVFDSEEIINAFNRKINLLKDDEMKLTKSFDNISYELEKLKTGKILDLPKEVEVKLREKDINITYGMEWLKKNGYSFEKNEKLVKNNPFIPYSLIMDSKEIETLEKESLDIFTSCPISIINRKDLENSLESSKQDIVDLNGVRFFISFNNKLLNESELLKLIKDKELELEEIQKKINARKENIGFYDEKRNYIKYSSLTLKNYETLKEEIELLSSEDLRLRAIEIDLEKEIVSIKEKITNYERKAQALDKDIQNNINKAKEFKELKEDYEKYKKNKSALERVLERLTIINNQIDKDEKRTSGIENEIIECADAIRFYNSKEGDLLKKLAVFNIYKSGEVIEKDKEDLVSEYDALTKDITSSEKELRKKIEELSKKFGEVEDELNLKADKYEIKEAEYINEAYDMHKELEFKDELDKERQNYNYLKDKYIEFDKSLEVAKSKLEDLYNKLKEKFNKEEPKDKELLISKNFKEEIEKIKIEIKEATNNKKKVSVIKTRIDYNLTSLNEFNDFNIKEEVDIALDFNELDEVIGKLKRDLNNIKTQETTREKNLTNLVVDIEIKDEFKQEALFKEPIQTLKSLISNPIEFKEQLKLIISSYELIMEKLMADIELIEKEEGKILESLLEYIKDVHENIEKIDDNSSITIGTKRLKMLNISVSDWEENKELYKVRLKDYIEQVRNQSLEALEKNEDIEDIISNKININKLYDEVAGIGSVNIKLYKIEEDKQRQITWDEVSKNSGGEGFLSAFVILSSLLSYMRKDESDIFSRKESGKVLIMDNPFAQTSSAHLLKPLIDIAKKSNTQLICLTGLGGDSIYNRFDNIYVLNLISSKLKSGVKYLKGEHTKGEDEKEVIVASRFKIEEQIKLF</sequence>
<gene>
    <name evidence="2" type="ORF">I6U51_19600</name>
</gene>
<evidence type="ECO:0008006" key="4">
    <source>
        <dbReference type="Google" id="ProtNLM"/>
    </source>
</evidence>
<evidence type="ECO:0000313" key="3">
    <source>
        <dbReference type="Proteomes" id="UP000622687"/>
    </source>
</evidence>